<dbReference type="InterPro" id="IPR027443">
    <property type="entry name" value="IPNS-like_sf"/>
</dbReference>
<name>A0A167SPJ2_9HYPO</name>
<feature type="compositionally biased region" description="Low complexity" evidence="1">
    <location>
        <begin position="14"/>
        <end position="28"/>
    </location>
</feature>
<feature type="region of interest" description="Disordered" evidence="1">
    <location>
        <begin position="761"/>
        <end position="799"/>
    </location>
</feature>
<dbReference type="InterPro" id="IPR010856">
    <property type="entry name" value="Gig2-like"/>
</dbReference>
<proteinExistence type="predicted"/>
<dbReference type="Gene3D" id="2.60.120.330">
    <property type="entry name" value="B-lactam Antibiotic, Isopenicillin N Synthase, Chain"/>
    <property type="match status" value="1"/>
</dbReference>
<evidence type="ECO:0000313" key="3">
    <source>
        <dbReference type="Proteomes" id="UP000076874"/>
    </source>
</evidence>
<dbReference type="SUPFAM" id="SSF51197">
    <property type="entry name" value="Clavaminate synthase-like"/>
    <property type="match status" value="1"/>
</dbReference>
<comment type="caution">
    <text evidence="2">The sequence shown here is derived from an EMBL/GenBank/DDBJ whole genome shotgun (WGS) entry which is preliminary data.</text>
</comment>
<sequence length="834" mass="88092">MASLSAGVLAATRPPGGSSSSSSSPSSSTAVVDRLTTVPATSPRSPRLQSQLHPPSDLHRPSALPSPAVTPTSSTRKPFTHTLRNSEHLRDNLFPSLSSFSSSSSSSTSSSQPSPSSRRSASGRLLESDGSSGGGNGTRRAALLAHSSAALLPSVETADSVHTKASDDNHNGRRVIKLRYRAQSAATASISGPPPAGPAGAEGAERAEGPATAAVAAAATTPRGRELAMDPPVLSFYGAQPVPLPSRFAHIKRRLAAGHHDELRASWARLLAALDADMRAIRAQGNALIPSIDFAHMDDPAAVAAFGSALKRFGVGVIRGVVPPADASAWVRETRAYLELNSAQHNIKPPAPQDPTCFDFFWTPAQVRARAHPHVLRAMTFAMRFWAGAGQASADDPRMAVRYPISYADRIRIHVGTEQKSTAAAAATTANSTTTTTTTTAASPTPIIAQVDGGSLERWEPDGYGRDGTYDAVFRGRWEDYDPWDPAGRVQATPDLYNGAGACSIFRMFQGLLALTDVTPGMVRLLPSPQLTTAYFLLRPFFRPKTPPPPPSSSSAEGQDSAAWDAFLAADNWELETEPSTIIHGAVPGHAQRVTELWHPHLQLRQSLVTPPRLQAGDYVLWHCDTPYTITSGGDDAGVVGEPALATPSGRSENAGANTATATATTTTKVDAALPSALGTAPLLVYMPACPLTQTNALYLARQRKAFMRGHPGPDFDLTGSGLGSEADHTARLGEDDIAAVGGPEGLRAMGLAPWEVDSKEAKKVKVEDNDDEDGKDTSGKMEVDGEPQPTALSSSAPGLSQAELELVRLANIILFPDKYEFYMPTRHNSPDSK</sequence>
<feature type="compositionally biased region" description="Low complexity" evidence="1">
    <location>
        <begin position="95"/>
        <end position="125"/>
    </location>
</feature>
<dbReference type="Proteomes" id="UP000076874">
    <property type="component" value="Unassembled WGS sequence"/>
</dbReference>
<protein>
    <recommendedName>
        <fullName evidence="4">Duf1479 domain containing protein</fullName>
    </recommendedName>
</protein>
<dbReference type="PANTHER" id="PTHR30613:SF1">
    <property type="entry name" value="DUF1479 DOMAIN PROTEIN (AFU_ORTHOLOGUE AFUA_5G09280)"/>
    <property type="match status" value="1"/>
</dbReference>
<feature type="region of interest" description="Disordered" evidence="1">
    <location>
        <begin position="184"/>
        <end position="214"/>
    </location>
</feature>
<accession>A0A167SPJ2</accession>
<organism evidence="2 3">
    <name type="scientific">Niveomyces insectorum RCEF 264</name>
    <dbReference type="NCBI Taxonomy" id="1081102"/>
    <lineage>
        <taxon>Eukaryota</taxon>
        <taxon>Fungi</taxon>
        <taxon>Dikarya</taxon>
        <taxon>Ascomycota</taxon>
        <taxon>Pezizomycotina</taxon>
        <taxon>Sordariomycetes</taxon>
        <taxon>Hypocreomycetidae</taxon>
        <taxon>Hypocreales</taxon>
        <taxon>Cordycipitaceae</taxon>
        <taxon>Niveomyces</taxon>
    </lineage>
</organism>
<dbReference type="AlphaFoldDB" id="A0A167SPJ2"/>
<gene>
    <name evidence="2" type="ORF">SPI_06009</name>
</gene>
<dbReference type="STRING" id="1081102.A0A167SPJ2"/>
<keyword evidence="3" id="KW-1185">Reference proteome</keyword>
<evidence type="ECO:0000313" key="2">
    <source>
        <dbReference type="EMBL" id="OAA59811.1"/>
    </source>
</evidence>
<dbReference type="Pfam" id="PF07350">
    <property type="entry name" value="Gig2-like"/>
    <property type="match status" value="1"/>
</dbReference>
<evidence type="ECO:0008006" key="4">
    <source>
        <dbReference type="Google" id="ProtNLM"/>
    </source>
</evidence>
<feature type="region of interest" description="Disordered" evidence="1">
    <location>
        <begin position="1"/>
        <end position="139"/>
    </location>
</feature>
<reference evidence="2 3" key="1">
    <citation type="journal article" date="2016" name="Genome Biol. Evol.">
        <title>Divergent and convergent evolution of fungal pathogenicity.</title>
        <authorList>
            <person name="Shang Y."/>
            <person name="Xiao G."/>
            <person name="Zheng P."/>
            <person name="Cen K."/>
            <person name="Zhan S."/>
            <person name="Wang C."/>
        </authorList>
    </citation>
    <scope>NUCLEOTIDE SEQUENCE [LARGE SCALE GENOMIC DNA]</scope>
    <source>
        <strain evidence="2 3">RCEF 264</strain>
    </source>
</reference>
<evidence type="ECO:0000256" key="1">
    <source>
        <dbReference type="SAM" id="MobiDB-lite"/>
    </source>
</evidence>
<feature type="compositionally biased region" description="Polar residues" evidence="1">
    <location>
        <begin position="38"/>
        <end position="53"/>
    </location>
</feature>
<dbReference type="EMBL" id="AZHD01000010">
    <property type="protein sequence ID" value="OAA59811.1"/>
    <property type="molecule type" value="Genomic_DNA"/>
</dbReference>
<dbReference type="PANTHER" id="PTHR30613">
    <property type="entry name" value="UNCHARACTERIZED PROTEIN YBIU-RELATED"/>
    <property type="match status" value="1"/>
</dbReference>
<feature type="region of interest" description="Disordered" evidence="1">
    <location>
        <begin position="642"/>
        <end position="663"/>
    </location>
</feature>
<dbReference type="OrthoDB" id="8249012at2759"/>